<name>A0A1B7L3J2_9ENTR</name>
<proteinExistence type="predicted"/>
<comment type="caution">
    <text evidence="1">The sequence shown here is derived from an EMBL/GenBank/DDBJ whole genome shotgun (WGS) entry which is preliminary data.</text>
</comment>
<reference evidence="2" key="1">
    <citation type="submission" date="2016-05" db="EMBL/GenBank/DDBJ databases">
        <authorList>
            <person name="Behera P."/>
            <person name="Vaishampayan P."/>
            <person name="Singh N."/>
            <person name="Raina V."/>
            <person name="Suar M."/>
            <person name="Pattnaik A."/>
            <person name="Rastogi G."/>
        </authorList>
    </citation>
    <scope>NUCLEOTIDE SEQUENCE [LARGE SCALE GENOMIC DNA]</scope>
    <source>
        <strain evidence="2">MP23</strain>
    </source>
</reference>
<dbReference type="SUPFAM" id="SSF64182">
    <property type="entry name" value="DHH phosphoesterases"/>
    <property type="match status" value="1"/>
</dbReference>
<keyword evidence="2" id="KW-1185">Reference proteome</keyword>
<dbReference type="InterPro" id="IPR038763">
    <property type="entry name" value="DHH_sf"/>
</dbReference>
<evidence type="ECO:0000313" key="2">
    <source>
        <dbReference type="Proteomes" id="UP000078225"/>
    </source>
</evidence>
<dbReference type="RefSeq" id="WP_064597497.1">
    <property type="nucleotide sequence ID" value="NZ_LYRP01000012.1"/>
</dbReference>
<accession>A0A1B7L3J2</accession>
<dbReference type="AlphaFoldDB" id="A0A1B7L3J2"/>
<protein>
    <submittedName>
        <fullName evidence="1">Uncharacterized protein</fullName>
    </submittedName>
</protein>
<gene>
    <name evidence="1" type="ORF">A9B99_06635</name>
</gene>
<sequence length="95" mass="10819">MIQVVGHLNPDSDAICSAWVTAKWLLPQQEGRNGKPAFGQDDTDAYRHQSARLLPSLYWLRAVRCQILHHSRHAQPEKQLLRWLENPLTLSGGKP</sequence>
<organism evidence="1 2">
    <name type="scientific">Mangrovibacter phragmitis</name>
    <dbReference type="NCBI Taxonomy" id="1691903"/>
    <lineage>
        <taxon>Bacteria</taxon>
        <taxon>Pseudomonadati</taxon>
        <taxon>Pseudomonadota</taxon>
        <taxon>Gammaproteobacteria</taxon>
        <taxon>Enterobacterales</taxon>
        <taxon>Enterobacteriaceae</taxon>
        <taxon>Mangrovibacter</taxon>
    </lineage>
</organism>
<evidence type="ECO:0000313" key="1">
    <source>
        <dbReference type="EMBL" id="OAT76984.1"/>
    </source>
</evidence>
<dbReference type="OrthoDB" id="9766150at2"/>
<dbReference type="Proteomes" id="UP000078225">
    <property type="component" value="Unassembled WGS sequence"/>
</dbReference>
<dbReference type="EMBL" id="LYRP01000012">
    <property type="protein sequence ID" value="OAT76984.1"/>
    <property type="molecule type" value="Genomic_DNA"/>
</dbReference>
<dbReference type="STRING" id="1691903.A9B99_06635"/>